<evidence type="ECO:0000313" key="15">
    <source>
        <dbReference type="Proteomes" id="UP000274756"/>
    </source>
</evidence>
<keyword evidence="7" id="KW-0488">Methylation</keyword>
<evidence type="ECO:0000256" key="4">
    <source>
        <dbReference type="ARBA" id="ARBA00006564"/>
    </source>
</evidence>
<sequence length="646" mass="75107">MLHRQHFETDVECRGYSNFAVPFMQNKKPVKLCDLHFNENNRRFEWEKRAEFFMSKYREMKTKESLIEFSKGIFAQSAWVIRPSYCEVMSDHGKDLGKGGAKRHHKVLHDNIQSITKRALRRLNQKYTYIMVYISVWKQGTEPIPSGELPFSFNIIVSNRRGSIGLSSVYQVVCWDRPNFDSLYCSMCSVWITAFEMLLHLMSDTHRLNYFFRNYKNYHKMAVSEIDETVRSRLLEEIAEQVWKLEGSGEVRYRLRCFIDYETVLRIWPNETEVQVNMEENNVRANMSQENDRYCTVPSEMHVRRAGLSKEAGYMFRQMRWDGLDSFNQSKKKNEKYSGSDVMVYFDPHPETCGNALHYGDNKNLKRIRRRSSRSPCSPKIHYINSFSPRERSVHNLFSKIKQSGMETEWNDATAAFLAKIGVAGGGIISSNKNELLTRNEMRRMAGSREIDVYLGCSESTCNQRVNELLLSGLPKSSHLEAPPGVDSDNFSYQRKSNQRTHLEKPIDQAEHSHQQQDPNYDLRKLLGVLVTLQQERERFGNINESSISNLYREMGITEGTANNSNDLLLRLCQMLGSDTVEQNNGSASSINFEQFGYMRPVVTHSHESMEEMEKSSEISEAIVIAMFCHSVSWELLIILEFFNLR</sequence>
<evidence type="ECO:0000256" key="8">
    <source>
        <dbReference type="ARBA" id="ARBA00022990"/>
    </source>
</evidence>
<evidence type="ECO:0000313" key="14">
    <source>
        <dbReference type="Proteomes" id="UP000038040"/>
    </source>
</evidence>
<dbReference type="InterPro" id="IPR009072">
    <property type="entry name" value="Histone-fold"/>
</dbReference>
<keyword evidence="11" id="KW-0544">Nucleosome core</keyword>
<dbReference type="GO" id="GO:0003677">
    <property type="term" value="F:DNA binding"/>
    <property type="evidence" value="ECO:0007669"/>
    <property type="project" value="UniProtKB-KW"/>
</dbReference>
<dbReference type="STRING" id="318479.A0A158Q571"/>
<evidence type="ECO:0000256" key="11">
    <source>
        <dbReference type="ARBA" id="ARBA00023269"/>
    </source>
</evidence>
<evidence type="ECO:0000256" key="1">
    <source>
        <dbReference type="ARBA" id="ARBA00002001"/>
    </source>
</evidence>
<evidence type="ECO:0000256" key="5">
    <source>
        <dbReference type="ARBA" id="ARBA00020836"/>
    </source>
</evidence>
<dbReference type="GO" id="GO:0046982">
    <property type="term" value="F:protein heterodimerization activity"/>
    <property type="evidence" value="ECO:0007669"/>
    <property type="project" value="InterPro"/>
</dbReference>
<keyword evidence="8" id="KW-0007">Acetylation</keyword>
<evidence type="ECO:0000256" key="12">
    <source>
        <dbReference type="SAM" id="MobiDB-lite"/>
    </source>
</evidence>
<dbReference type="AlphaFoldDB" id="A0A158Q571"/>
<keyword evidence="15" id="KW-1185">Reference proteome</keyword>
<dbReference type="PRINTS" id="PR00623">
    <property type="entry name" value="HISTONEH4"/>
</dbReference>
<reference evidence="13 15" key="2">
    <citation type="submission" date="2018-11" db="EMBL/GenBank/DDBJ databases">
        <authorList>
            <consortium name="Pathogen Informatics"/>
        </authorList>
    </citation>
    <scope>NUCLEOTIDE SEQUENCE [LARGE SCALE GENOMIC DNA]</scope>
</reference>
<evidence type="ECO:0000256" key="10">
    <source>
        <dbReference type="ARBA" id="ARBA00023242"/>
    </source>
</evidence>
<keyword evidence="9" id="KW-0238">DNA-binding</keyword>
<evidence type="ECO:0000313" key="16">
    <source>
        <dbReference type="WBParaSite" id="DME_0000666001-mRNA-1"/>
    </source>
</evidence>
<dbReference type="EMBL" id="UYYG01001188">
    <property type="protein sequence ID" value="VDN59713.1"/>
    <property type="molecule type" value="Genomic_DNA"/>
</dbReference>
<evidence type="ECO:0000256" key="7">
    <source>
        <dbReference type="ARBA" id="ARBA00022481"/>
    </source>
</evidence>
<evidence type="ECO:0000256" key="9">
    <source>
        <dbReference type="ARBA" id="ARBA00023125"/>
    </source>
</evidence>
<name>A0A158Q571_DRAME</name>
<comment type="similarity">
    <text evidence="4">Belongs to the histone H4 family.</text>
</comment>
<dbReference type="WBParaSite" id="DME_0000666001-mRNA-1">
    <property type="protein sequence ID" value="DME_0000666001-mRNA-1"/>
    <property type="gene ID" value="DME_0000666001"/>
</dbReference>
<proteinExistence type="inferred from homology"/>
<dbReference type="PROSITE" id="PS00047">
    <property type="entry name" value="HISTONE_H4"/>
    <property type="match status" value="1"/>
</dbReference>
<feature type="region of interest" description="Disordered" evidence="12">
    <location>
        <begin position="480"/>
        <end position="502"/>
    </location>
</feature>
<evidence type="ECO:0000313" key="13">
    <source>
        <dbReference type="EMBL" id="VDN59713.1"/>
    </source>
</evidence>
<evidence type="ECO:0000256" key="2">
    <source>
        <dbReference type="ARBA" id="ARBA00004123"/>
    </source>
</evidence>
<dbReference type="Proteomes" id="UP000274756">
    <property type="component" value="Unassembled WGS sequence"/>
</dbReference>
<evidence type="ECO:0000256" key="6">
    <source>
        <dbReference type="ARBA" id="ARBA00022454"/>
    </source>
</evidence>
<keyword evidence="10" id="KW-0539">Nucleus</keyword>
<dbReference type="GO" id="GO:0005634">
    <property type="term" value="C:nucleus"/>
    <property type="evidence" value="ECO:0007669"/>
    <property type="project" value="UniProtKB-SubCell"/>
</dbReference>
<accession>A0A158Q571</accession>
<dbReference type="InterPro" id="IPR001951">
    <property type="entry name" value="Histone_H4"/>
</dbReference>
<dbReference type="Proteomes" id="UP000038040">
    <property type="component" value="Unplaced"/>
</dbReference>
<dbReference type="OrthoDB" id="5877502at2759"/>
<reference evidence="16" key="1">
    <citation type="submission" date="2016-04" db="UniProtKB">
        <authorList>
            <consortium name="WormBaseParasite"/>
        </authorList>
    </citation>
    <scope>IDENTIFICATION</scope>
</reference>
<protein>
    <recommendedName>
        <fullName evidence="5">Histone H4</fullName>
    </recommendedName>
</protein>
<gene>
    <name evidence="13" type="ORF">DME_LOCUS9686</name>
</gene>
<keyword evidence="6" id="KW-0158">Chromosome</keyword>
<dbReference type="Gene3D" id="1.10.20.10">
    <property type="entry name" value="Histone, subunit A"/>
    <property type="match status" value="1"/>
</dbReference>
<comment type="subcellular location">
    <subcellularLocation>
        <location evidence="3">Chromosome</location>
    </subcellularLocation>
    <subcellularLocation>
        <location evidence="2">Nucleus</location>
    </subcellularLocation>
</comment>
<dbReference type="InterPro" id="IPR019809">
    <property type="entry name" value="Histone_H4_CS"/>
</dbReference>
<dbReference type="GO" id="GO:0000786">
    <property type="term" value="C:nucleosome"/>
    <property type="evidence" value="ECO:0007669"/>
    <property type="project" value="UniProtKB-KW"/>
</dbReference>
<dbReference type="GO" id="GO:0030527">
    <property type="term" value="F:structural constituent of chromatin"/>
    <property type="evidence" value="ECO:0007669"/>
    <property type="project" value="InterPro"/>
</dbReference>
<comment type="function">
    <text evidence="1">Core component of nucleosome. Nucleosomes wrap and compact DNA into chromatin, limiting DNA accessibility to the cellular machineries which require DNA as a template. Histones thereby play a central role in transcription regulation, DNA repair, DNA replication and chromosomal stability. DNA accessibility is regulated via a complex set of post-translational modifications of histones, also called histone code, and nucleosome remodeling.</text>
</comment>
<evidence type="ECO:0000256" key="3">
    <source>
        <dbReference type="ARBA" id="ARBA00004286"/>
    </source>
</evidence>
<organism evidence="14 16">
    <name type="scientific">Dracunculus medinensis</name>
    <name type="common">Guinea worm</name>
    <dbReference type="NCBI Taxonomy" id="318479"/>
    <lineage>
        <taxon>Eukaryota</taxon>
        <taxon>Metazoa</taxon>
        <taxon>Ecdysozoa</taxon>
        <taxon>Nematoda</taxon>
        <taxon>Chromadorea</taxon>
        <taxon>Rhabditida</taxon>
        <taxon>Spirurina</taxon>
        <taxon>Dracunculoidea</taxon>
        <taxon>Dracunculidae</taxon>
        <taxon>Dracunculus</taxon>
    </lineage>
</organism>